<gene>
    <name evidence="11" type="ORF">SAMN04515672_2406</name>
</gene>
<evidence type="ECO:0000256" key="5">
    <source>
        <dbReference type="ARBA" id="ARBA00022989"/>
    </source>
</evidence>
<feature type="transmembrane region" description="Helical" evidence="8">
    <location>
        <begin position="383"/>
        <end position="404"/>
    </location>
</feature>
<dbReference type="OrthoDB" id="163559at2157"/>
<evidence type="ECO:0000259" key="10">
    <source>
        <dbReference type="Pfam" id="PF12704"/>
    </source>
</evidence>
<keyword evidence="12" id="KW-1185">Reference proteome</keyword>
<feature type="transmembrane region" description="Helical" evidence="8">
    <location>
        <begin position="331"/>
        <end position="363"/>
    </location>
</feature>
<evidence type="ECO:0000313" key="11">
    <source>
        <dbReference type="EMBL" id="SDK17029.1"/>
    </source>
</evidence>
<organism evidence="11 12">
    <name type="scientific">Natronorubrum texcoconense</name>
    <dbReference type="NCBI Taxonomy" id="1095776"/>
    <lineage>
        <taxon>Archaea</taxon>
        <taxon>Methanobacteriati</taxon>
        <taxon>Methanobacteriota</taxon>
        <taxon>Stenosarchaea group</taxon>
        <taxon>Halobacteria</taxon>
        <taxon>Halobacteriales</taxon>
        <taxon>Natrialbaceae</taxon>
        <taxon>Natronorubrum</taxon>
    </lineage>
</organism>
<evidence type="ECO:0000256" key="1">
    <source>
        <dbReference type="ARBA" id="ARBA00004651"/>
    </source>
</evidence>
<dbReference type="EMBL" id="FNFE01000003">
    <property type="protein sequence ID" value="SDK17029.1"/>
    <property type="molecule type" value="Genomic_DNA"/>
</dbReference>
<feature type="transmembrane region" description="Helical" evidence="8">
    <location>
        <begin position="32"/>
        <end position="55"/>
    </location>
</feature>
<dbReference type="PANTHER" id="PTHR43738">
    <property type="entry name" value="ABC TRANSPORTER, MEMBRANE PROTEIN"/>
    <property type="match status" value="1"/>
</dbReference>
<dbReference type="InterPro" id="IPR003838">
    <property type="entry name" value="ABC3_permease_C"/>
</dbReference>
<keyword evidence="6 8" id="KW-0472">Membrane</keyword>
<dbReference type="STRING" id="1095776.SAMN04515672_2406"/>
<keyword evidence="2" id="KW-0813">Transport</keyword>
<name>A0A1G8ZPJ1_9EURY</name>
<reference evidence="12" key="1">
    <citation type="submission" date="2016-10" db="EMBL/GenBank/DDBJ databases">
        <authorList>
            <person name="Varghese N."/>
            <person name="Submissions S."/>
        </authorList>
    </citation>
    <scope>NUCLEOTIDE SEQUENCE [LARGE SCALE GENOMIC DNA]</scope>
    <source>
        <strain evidence="12">B4,CECT 8067,JCM 17497</strain>
    </source>
</reference>
<feature type="transmembrane region" description="Helical" evidence="8">
    <location>
        <begin position="285"/>
        <end position="310"/>
    </location>
</feature>
<dbReference type="Pfam" id="PF02687">
    <property type="entry name" value="FtsX"/>
    <property type="match status" value="1"/>
</dbReference>
<keyword evidence="4 8" id="KW-0812">Transmembrane</keyword>
<dbReference type="Proteomes" id="UP000198882">
    <property type="component" value="Unassembled WGS sequence"/>
</dbReference>
<feature type="domain" description="ABC3 transporter permease C-terminal" evidence="9">
    <location>
        <begin position="293"/>
        <end position="411"/>
    </location>
</feature>
<keyword evidence="3" id="KW-1003">Cell membrane</keyword>
<feature type="region of interest" description="Disordered" evidence="7">
    <location>
        <begin position="134"/>
        <end position="168"/>
    </location>
</feature>
<evidence type="ECO:0000256" key="2">
    <source>
        <dbReference type="ARBA" id="ARBA00022448"/>
    </source>
</evidence>
<comment type="subcellular location">
    <subcellularLocation>
        <location evidence="1">Cell membrane</location>
        <topology evidence="1">Multi-pass membrane protein</topology>
    </subcellularLocation>
</comment>
<dbReference type="GO" id="GO:0005886">
    <property type="term" value="C:plasma membrane"/>
    <property type="evidence" value="ECO:0007669"/>
    <property type="project" value="UniProtKB-SubCell"/>
</dbReference>
<dbReference type="RefSeq" id="WP_090306379.1">
    <property type="nucleotide sequence ID" value="NZ_FNFE01000003.1"/>
</dbReference>
<dbReference type="PANTHER" id="PTHR43738:SF1">
    <property type="entry name" value="HEMIN TRANSPORT SYSTEM PERMEASE PROTEIN HRTB-RELATED"/>
    <property type="match status" value="1"/>
</dbReference>
<evidence type="ECO:0000256" key="6">
    <source>
        <dbReference type="ARBA" id="ARBA00023136"/>
    </source>
</evidence>
<proteinExistence type="predicted"/>
<evidence type="ECO:0000256" key="7">
    <source>
        <dbReference type="SAM" id="MobiDB-lite"/>
    </source>
</evidence>
<evidence type="ECO:0000256" key="8">
    <source>
        <dbReference type="SAM" id="Phobius"/>
    </source>
</evidence>
<keyword evidence="5 8" id="KW-1133">Transmembrane helix</keyword>
<evidence type="ECO:0000256" key="4">
    <source>
        <dbReference type="ARBA" id="ARBA00022692"/>
    </source>
</evidence>
<dbReference type="InterPro" id="IPR051125">
    <property type="entry name" value="ABC-4/HrtB_transporter"/>
</dbReference>
<evidence type="ECO:0000256" key="3">
    <source>
        <dbReference type="ARBA" id="ARBA00022475"/>
    </source>
</evidence>
<dbReference type="InterPro" id="IPR025857">
    <property type="entry name" value="MacB_PCD"/>
</dbReference>
<dbReference type="AlphaFoldDB" id="A0A1G8ZPJ1"/>
<evidence type="ECO:0000259" key="9">
    <source>
        <dbReference type="Pfam" id="PF02687"/>
    </source>
</evidence>
<evidence type="ECO:0000313" key="12">
    <source>
        <dbReference type="Proteomes" id="UP000198882"/>
    </source>
</evidence>
<dbReference type="Pfam" id="PF12704">
    <property type="entry name" value="MacB_PCD"/>
    <property type="match status" value="1"/>
</dbReference>
<protein>
    <submittedName>
        <fullName evidence="11">Putative ABC transport system permease protein</fullName>
    </submittedName>
</protein>
<accession>A0A1G8ZPJ1</accession>
<feature type="domain" description="MacB-like periplasmic core" evidence="10">
    <location>
        <begin position="30"/>
        <end position="262"/>
    </location>
</feature>
<sequence>MTSTLRRAGRRLRAVVGLAVAQLRRSPGRTALTVFAVALAVLSVTLLASLGVGVVQTGEDGLDNADRDIWVSSDPIDPSASGTANPIVGSHALAAEMSERDDVSSAAPIAMHDIYVGTESDELERTSAVGVHETHDGFGFEEGGGFETEMNHSSGEYADGERPSEPENEEIVLDPDTAEAHDIDVGDTVYVGTSRESAANHEFTVVGISAYYSQYLGSDTETIPLTDLQAIAGTTGTDRATFITASVEDDADRDVVVAELDEEYAAYDVRTSDEQIGAMFEEQPLVLASGATLIGLAVVGGIVLTVNLFALVAYQQRDELAALRAIGLSRWVLAGTIAVQGLVIGVLGGILGLVLTPLLAAGLNYLASSVIGFGKLLQTPLEVYLLGLALAIVVGTVVALVTGWRASRYARIQHLSG</sequence>